<dbReference type="HOGENOM" id="CLU_937216_0_0_1"/>
<proteinExistence type="predicted"/>
<dbReference type="Gene3D" id="3.40.50.1820">
    <property type="entry name" value="alpha/beta hydrolase"/>
    <property type="match status" value="2"/>
</dbReference>
<evidence type="ECO:0000313" key="3">
    <source>
        <dbReference type="Proteomes" id="UP000008370"/>
    </source>
</evidence>
<sequence>MAAGAANPNQSDNLRYVLLLPSYHRYHHLVDASLYKDAVTSRVLTYHYYFSPAQPSNSTLLFCHGFPSTSCDWQYIAPRLNDKGYGVLTLDMLSYDGTDKHADLAVYVPSLISKDTVDVLGAEKLEKVIYIGQDCGCKAISCPTNYYHERILDYVFPATSFVQALPPMDFQVLLDSQLPIHVSRLAPYRASSKGCGALPLGMFGIGETDKPIDPASYVLSLTSRDIADVLDAEKLDKVNAIGHGWGCKAVSHLTSYHPERIFAYVFLGISFVHVSAPMDFQEFPGSLKQQLGCKAFG</sequence>
<dbReference type="RefSeq" id="XP_007394285.1">
    <property type="nucleotide sequence ID" value="XM_007394223.1"/>
</dbReference>
<dbReference type="InterPro" id="IPR000073">
    <property type="entry name" value="AB_hydrolase_1"/>
</dbReference>
<organism evidence="2 3">
    <name type="scientific">Phanerochaete carnosa (strain HHB-10118-sp)</name>
    <name type="common">White-rot fungus</name>
    <name type="synonym">Peniophora carnosa</name>
    <dbReference type="NCBI Taxonomy" id="650164"/>
    <lineage>
        <taxon>Eukaryota</taxon>
        <taxon>Fungi</taxon>
        <taxon>Dikarya</taxon>
        <taxon>Basidiomycota</taxon>
        <taxon>Agaricomycotina</taxon>
        <taxon>Agaricomycetes</taxon>
        <taxon>Polyporales</taxon>
        <taxon>Phanerochaetaceae</taxon>
        <taxon>Phanerochaete</taxon>
    </lineage>
</organism>
<dbReference type="STRING" id="650164.K5V1Q8"/>
<dbReference type="InterPro" id="IPR050266">
    <property type="entry name" value="AB_hydrolase_sf"/>
</dbReference>
<dbReference type="AlphaFoldDB" id="K5V1Q8"/>
<keyword evidence="3" id="KW-1185">Reference proteome</keyword>
<feature type="domain" description="AB hydrolase-1" evidence="1">
    <location>
        <begin position="202"/>
        <end position="275"/>
    </location>
</feature>
<dbReference type="GO" id="GO:0046464">
    <property type="term" value="P:acylglycerol catabolic process"/>
    <property type="evidence" value="ECO:0007669"/>
    <property type="project" value="TreeGrafter"/>
</dbReference>
<dbReference type="InterPro" id="IPR029058">
    <property type="entry name" value="AB_hydrolase_fold"/>
</dbReference>
<accession>K5V1Q8</accession>
<dbReference type="OrthoDB" id="6431331at2759"/>
<gene>
    <name evidence="2" type="ORF">PHACADRAFT_207673</name>
</gene>
<reference evidence="2 3" key="1">
    <citation type="journal article" date="2012" name="BMC Genomics">
        <title>Comparative genomics of the white-rot fungi, Phanerochaete carnosa and P. chrysosporium, to elucidate the genetic basis of the distinct wood types they colonize.</title>
        <authorList>
            <person name="Suzuki H."/>
            <person name="MacDonald J."/>
            <person name="Syed K."/>
            <person name="Salamov A."/>
            <person name="Hori C."/>
            <person name="Aerts A."/>
            <person name="Henrissat B."/>
            <person name="Wiebenga A."/>
            <person name="vanKuyk P.A."/>
            <person name="Barry K."/>
            <person name="Lindquist E."/>
            <person name="LaButti K."/>
            <person name="Lapidus A."/>
            <person name="Lucas S."/>
            <person name="Coutinho P."/>
            <person name="Gong Y."/>
            <person name="Samejima M."/>
            <person name="Mahadevan R."/>
            <person name="Abou-Zaid M."/>
            <person name="de Vries R.P."/>
            <person name="Igarashi K."/>
            <person name="Yadav J.S."/>
            <person name="Grigoriev I.V."/>
            <person name="Master E.R."/>
        </authorList>
    </citation>
    <scope>NUCLEOTIDE SEQUENCE [LARGE SCALE GENOMIC DNA]</scope>
    <source>
        <strain evidence="2 3">HHB-10118-sp</strain>
    </source>
</reference>
<dbReference type="PANTHER" id="PTHR43798:SF33">
    <property type="entry name" value="HYDROLASE, PUTATIVE (AFU_ORTHOLOGUE AFUA_2G14860)-RELATED"/>
    <property type="match status" value="1"/>
</dbReference>
<dbReference type="InParanoid" id="K5V1Q8"/>
<dbReference type="KEGG" id="pco:PHACADRAFT_207673"/>
<protein>
    <recommendedName>
        <fullName evidence="1">AB hydrolase-1 domain-containing protein</fullName>
    </recommendedName>
</protein>
<dbReference type="SUPFAM" id="SSF53474">
    <property type="entry name" value="alpha/beta-Hydrolases"/>
    <property type="match status" value="2"/>
</dbReference>
<evidence type="ECO:0000259" key="1">
    <source>
        <dbReference type="Pfam" id="PF00561"/>
    </source>
</evidence>
<dbReference type="Pfam" id="PF00561">
    <property type="entry name" value="Abhydrolase_1"/>
    <property type="match status" value="2"/>
</dbReference>
<dbReference type="EMBL" id="JH930471">
    <property type="protein sequence ID" value="EKM56436.1"/>
    <property type="molecule type" value="Genomic_DNA"/>
</dbReference>
<dbReference type="PANTHER" id="PTHR43798">
    <property type="entry name" value="MONOACYLGLYCEROL LIPASE"/>
    <property type="match status" value="1"/>
</dbReference>
<dbReference type="GO" id="GO:0016020">
    <property type="term" value="C:membrane"/>
    <property type="evidence" value="ECO:0007669"/>
    <property type="project" value="TreeGrafter"/>
</dbReference>
<dbReference type="Proteomes" id="UP000008370">
    <property type="component" value="Unassembled WGS sequence"/>
</dbReference>
<name>K5V1Q8_PHACS</name>
<dbReference type="GO" id="GO:0047372">
    <property type="term" value="F:monoacylglycerol lipase activity"/>
    <property type="evidence" value="ECO:0007669"/>
    <property type="project" value="TreeGrafter"/>
</dbReference>
<feature type="domain" description="AB hydrolase-1" evidence="1">
    <location>
        <begin position="59"/>
        <end position="181"/>
    </location>
</feature>
<dbReference type="GeneID" id="18912648"/>
<evidence type="ECO:0000313" key="2">
    <source>
        <dbReference type="EMBL" id="EKM56436.1"/>
    </source>
</evidence>